<dbReference type="EMBL" id="AP014809">
    <property type="protein sequence ID" value="BAU90755.1"/>
    <property type="molecule type" value="Genomic_DNA"/>
</dbReference>
<dbReference type="PANTHER" id="PTHR36558">
    <property type="entry name" value="GLR1098 PROTEIN"/>
    <property type="match status" value="1"/>
</dbReference>
<organism evidence="2 3">
    <name type="scientific">Methylorubrum populi</name>
    <dbReference type="NCBI Taxonomy" id="223967"/>
    <lineage>
        <taxon>Bacteria</taxon>
        <taxon>Pseudomonadati</taxon>
        <taxon>Pseudomonadota</taxon>
        <taxon>Alphaproteobacteria</taxon>
        <taxon>Hyphomicrobiales</taxon>
        <taxon>Methylobacteriaceae</taxon>
        <taxon>Methylorubrum</taxon>
    </lineage>
</organism>
<name>A0A160PE74_9HYPH</name>
<sequence>MAVAARRDTRMRVAEYQEWVATRPDDERWELLGGVPVMMSPAKGRHQRIVMNIAKRLDDLAERRGCGAYPGLAILSEAMDDYAPIPDVVVQGGEPPEDGYTSDPLLVVEVLSPSTLVLDRGRKTEFYQSVLSLAVLLLVHQDEARVEVWRRAPDWTVQFAGPSAVIDLPELGGTLSVADIYARLTL</sequence>
<dbReference type="InterPro" id="IPR008538">
    <property type="entry name" value="Uma2"/>
</dbReference>
<dbReference type="CDD" id="cd06260">
    <property type="entry name" value="DUF820-like"/>
    <property type="match status" value="1"/>
</dbReference>
<dbReference type="RefSeq" id="WP_096485042.1">
    <property type="nucleotide sequence ID" value="NZ_AP014809.1"/>
</dbReference>
<dbReference type="InterPro" id="IPR011335">
    <property type="entry name" value="Restrct_endonuc-II-like"/>
</dbReference>
<protein>
    <recommendedName>
        <fullName evidence="1">Putative restriction endonuclease domain-containing protein</fullName>
    </recommendedName>
</protein>
<dbReference type="Gene3D" id="3.90.1570.10">
    <property type="entry name" value="tt1808, chain A"/>
    <property type="match status" value="1"/>
</dbReference>
<evidence type="ECO:0000313" key="3">
    <source>
        <dbReference type="Proteomes" id="UP000218288"/>
    </source>
</evidence>
<dbReference type="Pfam" id="PF05685">
    <property type="entry name" value="Uma2"/>
    <property type="match status" value="1"/>
</dbReference>
<reference evidence="2 3" key="1">
    <citation type="journal article" date="2016" name="Genome Announc.">
        <title>Complete Genome Sequence of Methylobacterium populi P-1M, Isolated from Pink-Pigmented Household Biofilm.</title>
        <authorList>
            <person name="Morohoshi T."/>
            <person name="Ikeda T."/>
        </authorList>
    </citation>
    <scope>NUCLEOTIDE SEQUENCE [LARGE SCALE GENOMIC DNA]</scope>
    <source>
        <strain evidence="2 3">P-1M</strain>
    </source>
</reference>
<dbReference type="AlphaFoldDB" id="A0A160PE74"/>
<accession>A0A160PE74</accession>
<dbReference type="PANTHER" id="PTHR36558:SF1">
    <property type="entry name" value="RESTRICTION ENDONUCLEASE DOMAIN-CONTAINING PROTEIN-RELATED"/>
    <property type="match status" value="1"/>
</dbReference>
<dbReference type="InterPro" id="IPR012296">
    <property type="entry name" value="Nuclease_put_TT1808"/>
</dbReference>
<evidence type="ECO:0000259" key="1">
    <source>
        <dbReference type="Pfam" id="PF05685"/>
    </source>
</evidence>
<feature type="domain" description="Putative restriction endonuclease" evidence="1">
    <location>
        <begin position="14"/>
        <end position="158"/>
    </location>
</feature>
<evidence type="ECO:0000313" key="2">
    <source>
        <dbReference type="EMBL" id="BAU90755.1"/>
    </source>
</evidence>
<dbReference type="Proteomes" id="UP000218288">
    <property type="component" value="Chromosome"/>
</dbReference>
<dbReference type="OrthoDB" id="155284at2"/>
<proteinExistence type="predicted"/>
<dbReference type="SUPFAM" id="SSF52980">
    <property type="entry name" value="Restriction endonuclease-like"/>
    <property type="match status" value="1"/>
</dbReference>
<gene>
    <name evidence="2" type="ORF">MPPM_2150</name>
</gene>